<keyword evidence="6 11" id="KW-0547">Nucleotide-binding</keyword>
<dbReference type="InterPro" id="IPR006194">
    <property type="entry name" value="Gly-tRNA-synth_heterodimer"/>
</dbReference>
<dbReference type="GO" id="GO:0005829">
    <property type="term" value="C:cytosol"/>
    <property type="evidence" value="ECO:0007669"/>
    <property type="project" value="TreeGrafter"/>
</dbReference>
<dbReference type="PRINTS" id="PR01045">
    <property type="entry name" value="TRNASYNTHGB"/>
</dbReference>
<keyword evidence="5 11" id="KW-0436">Ligase</keyword>
<comment type="catalytic activity">
    <reaction evidence="10 11">
        <text>tRNA(Gly) + glycine + ATP = glycyl-tRNA(Gly) + AMP + diphosphate</text>
        <dbReference type="Rhea" id="RHEA:16013"/>
        <dbReference type="Rhea" id="RHEA-COMP:9664"/>
        <dbReference type="Rhea" id="RHEA-COMP:9683"/>
        <dbReference type="ChEBI" id="CHEBI:30616"/>
        <dbReference type="ChEBI" id="CHEBI:33019"/>
        <dbReference type="ChEBI" id="CHEBI:57305"/>
        <dbReference type="ChEBI" id="CHEBI:78442"/>
        <dbReference type="ChEBI" id="CHEBI:78522"/>
        <dbReference type="ChEBI" id="CHEBI:456215"/>
        <dbReference type="EC" id="6.1.1.14"/>
    </reaction>
</comment>
<feature type="domain" description="DALR anticodon binding" evidence="12">
    <location>
        <begin position="581"/>
        <end position="679"/>
    </location>
</feature>
<evidence type="ECO:0000256" key="5">
    <source>
        <dbReference type="ARBA" id="ARBA00022598"/>
    </source>
</evidence>
<proteinExistence type="inferred from homology"/>
<keyword evidence="4 11" id="KW-0963">Cytoplasm</keyword>
<reference evidence="13 14" key="1">
    <citation type="submission" date="2017-08" db="EMBL/GenBank/DDBJ databases">
        <title>Fine stratification of microbial communities through a metagenomic profile of the photic zone.</title>
        <authorList>
            <person name="Haro-Moreno J.M."/>
            <person name="Lopez-Perez M."/>
            <person name="De La Torre J."/>
            <person name="Picazo A."/>
            <person name="Camacho A."/>
            <person name="Rodriguez-Valera F."/>
        </authorList>
    </citation>
    <scope>NUCLEOTIDE SEQUENCE [LARGE SCALE GENOMIC DNA]</scope>
    <source>
        <strain evidence="13">MED-G28</strain>
    </source>
</reference>
<dbReference type="GO" id="GO:0006420">
    <property type="term" value="P:arginyl-tRNA aminoacylation"/>
    <property type="evidence" value="ECO:0007669"/>
    <property type="project" value="InterPro"/>
</dbReference>
<evidence type="ECO:0000256" key="7">
    <source>
        <dbReference type="ARBA" id="ARBA00022840"/>
    </source>
</evidence>
<dbReference type="GO" id="GO:0004814">
    <property type="term" value="F:arginine-tRNA ligase activity"/>
    <property type="evidence" value="ECO:0007669"/>
    <property type="project" value="InterPro"/>
</dbReference>
<evidence type="ECO:0000256" key="3">
    <source>
        <dbReference type="ARBA" id="ARBA00011209"/>
    </source>
</evidence>
<evidence type="ECO:0000256" key="2">
    <source>
        <dbReference type="ARBA" id="ARBA00008226"/>
    </source>
</evidence>
<comment type="caution">
    <text evidence="13">The sequence shown here is derived from an EMBL/GenBank/DDBJ whole genome shotgun (WGS) entry which is preliminary data.</text>
</comment>
<name>A0A2A5WD45_9GAMM</name>
<dbReference type="SUPFAM" id="SSF109604">
    <property type="entry name" value="HD-domain/PDEase-like"/>
    <property type="match status" value="1"/>
</dbReference>
<dbReference type="PANTHER" id="PTHR30075">
    <property type="entry name" value="GLYCYL-TRNA SYNTHETASE"/>
    <property type="match status" value="1"/>
</dbReference>
<gene>
    <name evidence="11" type="primary">glyS</name>
    <name evidence="13" type="ORF">CNF02_03710</name>
</gene>
<keyword evidence="8 11" id="KW-0648">Protein biosynthesis</keyword>
<evidence type="ECO:0000256" key="11">
    <source>
        <dbReference type="HAMAP-Rule" id="MF_00255"/>
    </source>
</evidence>
<dbReference type="GO" id="GO:0006426">
    <property type="term" value="P:glycyl-tRNA aminoacylation"/>
    <property type="evidence" value="ECO:0007669"/>
    <property type="project" value="UniProtKB-UniRule"/>
</dbReference>
<dbReference type="GO" id="GO:0004820">
    <property type="term" value="F:glycine-tRNA ligase activity"/>
    <property type="evidence" value="ECO:0007669"/>
    <property type="project" value="UniProtKB-UniRule"/>
</dbReference>
<evidence type="ECO:0000256" key="9">
    <source>
        <dbReference type="ARBA" id="ARBA00023146"/>
    </source>
</evidence>
<comment type="similarity">
    <text evidence="2 11">Belongs to the class-II aminoacyl-tRNA synthetase family.</text>
</comment>
<protein>
    <recommendedName>
        <fullName evidence="11">Glycine--tRNA ligase beta subunit</fullName>
        <ecNumber evidence="11">6.1.1.14</ecNumber>
    </recommendedName>
    <alternativeName>
        <fullName evidence="11">Glycyl-tRNA synthetase beta subunit</fullName>
        <shortName evidence="11">GlyRS</shortName>
    </alternativeName>
</protein>
<dbReference type="PROSITE" id="PS50861">
    <property type="entry name" value="AA_TRNA_LIGASE_II_GLYAB"/>
    <property type="match status" value="1"/>
</dbReference>
<evidence type="ECO:0000256" key="10">
    <source>
        <dbReference type="ARBA" id="ARBA00047937"/>
    </source>
</evidence>
<evidence type="ECO:0000259" key="12">
    <source>
        <dbReference type="Pfam" id="PF05746"/>
    </source>
</evidence>
<accession>A0A2A5WD45</accession>
<dbReference type="GO" id="GO:0005524">
    <property type="term" value="F:ATP binding"/>
    <property type="evidence" value="ECO:0007669"/>
    <property type="project" value="UniProtKB-UniRule"/>
</dbReference>
<keyword evidence="7 11" id="KW-0067">ATP-binding</keyword>
<dbReference type="PANTHER" id="PTHR30075:SF2">
    <property type="entry name" value="GLYCINE--TRNA LIGASE, CHLOROPLASTIC_MITOCHONDRIAL 2"/>
    <property type="match status" value="1"/>
</dbReference>
<organism evidence="13 14">
    <name type="scientific">OM182 bacterium MED-G28</name>
    <dbReference type="NCBI Taxonomy" id="1986256"/>
    <lineage>
        <taxon>Bacteria</taxon>
        <taxon>Pseudomonadati</taxon>
        <taxon>Pseudomonadota</taxon>
        <taxon>Gammaproteobacteria</taxon>
        <taxon>OMG group</taxon>
        <taxon>OM182 clade</taxon>
    </lineage>
</organism>
<dbReference type="Pfam" id="PF02092">
    <property type="entry name" value="tRNA_synt_2f"/>
    <property type="match status" value="1"/>
</dbReference>
<evidence type="ECO:0000256" key="6">
    <source>
        <dbReference type="ARBA" id="ARBA00022741"/>
    </source>
</evidence>
<dbReference type="NCBIfam" id="TIGR00211">
    <property type="entry name" value="glyS"/>
    <property type="match status" value="1"/>
</dbReference>
<dbReference type="HAMAP" id="MF_00255">
    <property type="entry name" value="Gly_tRNA_synth_beta"/>
    <property type="match status" value="1"/>
</dbReference>
<evidence type="ECO:0000256" key="1">
    <source>
        <dbReference type="ARBA" id="ARBA00004496"/>
    </source>
</evidence>
<dbReference type="EMBL" id="NTJZ01000003">
    <property type="protein sequence ID" value="PDH34475.1"/>
    <property type="molecule type" value="Genomic_DNA"/>
</dbReference>
<keyword evidence="9 11" id="KW-0030">Aminoacyl-tRNA synthetase</keyword>
<comment type="subunit">
    <text evidence="3 11">Tetramer of two alpha and two beta subunits.</text>
</comment>
<dbReference type="AlphaFoldDB" id="A0A2A5WD45"/>
<evidence type="ECO:0000256" key="8">
    <source>
        <dbReference type="ARBA" id="ARBA00022917"/>
    </source>
</evidence>
<comment type="subcellular location">
    <subcellularLocation>
        <location evidence="1 11">Cytoplasm</location>
    </subcellularLocation>
</comment>
<evidence type="ECO:0000313" key="14">
    <source>
        <dbReference type="Proteomes" id="UP000219329"/>
    </source>
</evidence>
<evidence type="ECO:0000256" key="4">
    <source>
        <dbReference type="ARBA" id="ARBA00022490"/>
    </source>
</evidence>
<dbReference type="InterPro" id="IPR008909">
    <property type="entry name" value="DALR_anticod-bd"/>
</dbReference>
<evidence type="ECO:0000313" key="13">
    <source>
        <dbReference type="EMBL" id="PDH34475.1"/>
    </source>
</evidence>
<dbReference type="EC" id="6.1.1.14" evidence="11"/>
<dbReference type="Proteomes" id="UP000219329">
    <property type="component" value="Unassembled WGS sequence"/>
</dbReference>
<sequence>MSTQDLLIEIGTEELPPKALSFLSHALEELIKNSLKSAGLHSKSVKRFATPRRLALLVTELDVAQKDKQIKRIGPALSAAFETNGEATPAALGFARSCGVEVNQLGKTKKEGVEKLSFLSSEKGSETKDLIPDIVTQAMNKLPVPKRMRWGESREEFVRPVHWIIILFGNKVLNLSAYGVCSSNKTFGHRFHHNFEIPIDDAADYENRLEVTGHVIPNFEKRKELIRTLLREEGVKANATTIIDEELLEEVSSLIEYPVALTGNFDPEFLEVPAEALILAMKSHQKCFYLVDANNKLLPKFVAISNIISKDPAQVIKGNERVIRPRLADARFFFEKDKESTLASRMEPLGAIVFQDKLGSVFDKSKRVASLAKEIAIELDAEEALCERAALLSKCDLITNMVGEFADLQGLMGAYYARNDGEPIEVCEALHEQYLPRFAGDKLPESTTGAILAIADKLDTMVGLFGIGQPPTGSKDPFALRRSAIGILRILVERELDLNIMKAISASISAHGDTDFQVDTDELVFDFLLERFRAWYQESGISSGVFQSVFVIKPQRPLDFYHRIQAVNSFNKLSEAVALSAANKRVSNLLSKQERVSESGICNVDLLVEPSEKVLYEAIQDKILEVAPMFEEGNYTAGLQSLSTLKQAVDVFFDNVLVMHEDERIRANRLALLQELRALFLRTADISYLHSN</sequence>
<dbReference type="Pfam" id="PF05746">
    <property type="entry name" value="DALR_1"/>
    <property type="match status" value="1"/>
</dbReference>
<dbReference type="InterPro" id="IPR015944">
    <property type="entry name" value="Gly-tRNA-synth_bsu"/>
</dbReference>